<feature type="signal peptide" evidence="4">
    <location>
        <begin position="1"/>
        <end position="19"/>
    </location>
</feature>
<dbReference type="Pfam" id="PF00305">
    <property type="entry name" value="Lipoxygenase"/>
    <property type="match status" value="2"/>
</dbReference>
<dbReference type="EMBL" id="DF236957">
    <property type="protein sequence ID" value="GAQ78116.1"/>
    <property type="molecule type" value="Genomic_DNA"/>
</dbReference>
<keyword evidence="3" id="KW-0560">Oxidoreductase</keyword>
<dbReference type="PROSITE" id="PS51393">
    <property type="entry name" value="LIPOXYGENASE_3"/>
    <property type="match status" value="1"/>
</dbReference>
<dbReference type="Gene3D" id="1.20.245.10">
    <property type="entry name" value="Lipoxygenase-1, Domain 5"/>
    <property type="match status" value="1"/>
</dbReference>
<keyword evidence="1" id="KW-0479">Metal-binding</keyword>
<evidence type="ECO:0000259" key="5">
    <source>
        <dbReference type="PROSITE" id="PS51393"/>
    </source>
</evidence>
<dbReference type="InterPro" id="IPR000907">
    <property type="entry name" value="LipOase"/>
</dbReference>
<name>A0A1Y1HND0_KLENI</name>
<dbReference type="GO" id="GO:0034440">
    <property type="term" value="P:lipid oxidation"/>
    <property type="evidence" value="ECO:0000318"/>
    <property type="project" value="GO_Central"/>
</dbReference>
<dbReference type="STRING" id="105231.A0A1Y1HND0"/>
<keyword evidence="2" id="KW-0223">Dioxygenase</keyword>
<feature type="chain" id="PRO_5012169004" evidence="4">
    <location>
        <begin position="20"/>
        <end position="566"/>
    </location>
</feature>
<dbReference type="OrthoDB" id="407298at2759"/>
<dbReference type="AlphaFoldDB" id="A0A1Y1HND0"/>
<evidence type="ECO:0000256" key="4">
    <source>
        <dbReference type="SAM" id="SignalP"/>
    </source>
</evidence>
<feature type="domain" description="Lipoxygenase" evidence="5">
    <location>
        <begin position="163"/>
        <end position="566"/>
    </location>
</feature>
<dbReference type="Proteomes" id="UP000054558">
    <property type="component" value="Unassembled WGS sequence"/>
</dbReference>
<dbReference type="SUPFAM" id="SSF48484">
    <property type="entry name" value="Lipoxigenase"/>
    <property type="match status" value="1"/>
</dbReference>
<dbReference type="OMA" id="MEMIMAS"/>
<evidence type="ECO:0000256" key="1">
    <source>
        <dbReference type="ARBA" id="ARBA00022723"/>
    </source>
</evidence>
<reference evidence="6 7" key="1">
    <citation type="journal article" date="2014" name="Nat. Commun.">
        <title>Klebsormidium flaccidum genome reveals primary factors for plant terrestrial adaptation.</title>
        <authorList>
            <person name="Hori K."/>
            <person name="Maruyama F."/>
            <person name="Fujisawa T."/>
            <person name="Togashi T."/>
            <person name="Yamamoto N."/>
            <person name="Seo M."/>
            <person name="Sato S."/>
            <person name="Yamada T."/>
            <person name="Mori H."/>
            <person name="Tajima N."/>
            <person name="Moriyama T."/>
            <person name="Ikeuchi M."/>
            <person name="Watanabe M."/>
            <person name="Wada H."/>
            <person name="Kobayashi K."/>
            <person name="Saito M."/>
            <person name="Masuda T."/>
            <person name="Sasaki-Sekimoto Y."/>
            <person name="Mashiguchi K."/>
            <person name="Awai K."/>
            <person name="Shimojima M."/>
            <person name="Masuda S."/>
            <person name="Iwai M."/>
            <person name="Nobusawa T."/>
            <person name="Narise T."/>
            <person name="Kondo S."/>
            <person name="Saito H."/>
            <person name="Sato R."/>
            <person name="Murakawa M."/>
            <person name="Ihara Y."/>
            <person name="Oshima-Yamada Y."/>
            <person name="Ohtaka K."/>
            <person name="Satoh M."/>
            <person name="Sonobe K."/>
            <person name="Ishii M."/>
            <person name="Ohtani R."/>
            <person name="Kanamori-Sato M."/>
            <person name="Honoki R."/>
            <person name="Miyazaki D."/>
            <person name="Mochizuki H."/>
            <person name="Umetsu J."/>
            <person name="Higashi K."/>
            <person name="Shibata D."/>
            <person name="Kamiya Y."/>
            <person name="Sato N."/>
            <person name="Nakamura Y."/>
            <person name="Tabata S."/>
            <person name="Ida S."/>
            <person name="Kurokawa K."/>
            <person name="Ohta H."/>
        </authorList>
    </citation>
    <scope>NUCLEOTIDE SEQUENCE [LARGE SCALE GENOMIC DNA]</scope>
    <source>
        <strain evidence="6 7">NIES-2285</strain>
    </source>
</reference>
<accession>A0A1Y1HND0</accession>
<organism evidence="6 7">
    <name type="scientific">Klebsormidium nitens</name>
    <name type="common">Green alga</name>
    <name type="synonym">Ulothrix nitens</name>
    <dbReference type="NCBI Taxonomy" id="105231"/>
    <lineage>
        <taxon>Eukaryota</taxon>
        <taxon>Viridiplantae</taxon>
        <taxon>Streptophyta</taxon>
        <taxon>Klebsormidiophyceae</taxon>
        <taxon>Klebsormidiales</taxon>
        <taxon>Klebsormidiaceae</taxon>
        <taxon>Klebsormidium</taxon>
    </lineage>
</organism>
<protein>
    <submittedName>
        <fullName evidence="6">Lipoxygenase</fullName>
    </submittedName>
</protein>
<keyword evidence="4" id="KW-0732">Signal</keyword>
<dbReference type="GO" id="GO:0046872">
    <property type="term" value="F:metal ion binding"/>
    <property type="evidence" value="ECO:0007669"/>
    <property type="project" value="UniProtKB-KW"/>
</dbReference>
<dbReference type="Gene3D" id="3.10.450.60">
    <property type="match status" value="1"/>
</dbReference>
<dbReference type="GO" id="GO:0016702">
    <property type="term" value="F:oxidoreductase activity, acting on single donors with incorporation of molecular oxygen, incorporation of two atoms of oxygen"/>
    <property type="evidence" value="ECO:0000318"/>
    <property type="project" value="GO_Central"/>
</dbReference>
<evidence type="ECO:0000256" key="3">
    <source>
        <dbReference type="ARBA" id="ARBA00023002"/>
    </source>
</evidence>
<dbReference type="InterPro" id="IPR013819">
    <property type="entry name" value="LipOase_C"/>
</dbReference>
<evidence type="ECO:0000313" key="6">
    <source>
        <dbReference type="EMBL" id="GAQ78116.1"/>
    </source>
</evidence>
<proteinExistence type="predicted"/>
<sequence length="566" mass="61501">MASPLALLLWTAMLALCTARGIAADLSSSTCLIYSPSMNTSIAASPLTYFRTIVTSGPTAYNYSVFGAPPTGQLGEATTAAEALRFRATAATFAALQGAFVSLLGSGNFSIEQWSDFQTLLQSNTGGASPPYSLPFWEDDTFFGFTRKSVAAQYLAQAQTLPFNLTDSDVSSILGNETLESALQSGRLFVEDLSYPSVLPSAFFRPNRTAVGVVALFFLNDQGDLLPIAIQVAGSAGIWTPKDAPFDWLLAKLYANTASFYLEQTDHFVRTHLVPSSMRIAASNRLFTSHPVRLIVDHYTSGDWGPVAAGLQIVFQGNGGDYYWPYNQNGTLAILGMLVRNYNWTTDDLELNIAARGLTSLPKYPYLDDLRKHNAAISNFTDAYVGLYYQNDADVQMDRELQAWAREIASSTPVKGFPSSISSKGELSGILTHFIRLVSVEHHLTNTYAIYNVYTTPFANRFMTAPPPTSRGTVTAQTILKYVPTSPQDLVGLFGTAAPYRVMLAPGDTIMGALQTFQVEPCATAAVEAYLQALAVIESDISAREANATYPFPLAKPSILPYRSFI</sequence>
<dbReference type="PANTHER" id="PTHR11771">
    <property type="entry name" value="LIPOXYGENASE"/>
    <property type="match status" value="1"/>
</dbReference>
<evidence type="ECO:0000313" key="7">
    <source>
        <dbReference type="Proteomes" id="UP000054558"/>
    </source>
</evidence>
<evidence type="ECO:0000256" key="2">
    <source>
        <dbReference type="ARBA" id="ARBA00022964"/>
    </source>
</evidence>
<dbReference type="InterPro" id="IPR036226">
    <property type="entry name" value="LipOase_C_sf"/>
</dbReference>
<keyword evidence="7" id="KW-1185">Reference proteome</keyword>
<gene>
    <name evidence="6" type="ORF">KFL_000080200</name>
</gene>